<organism evidence="1 2">
    <name type="scientific">Chitinophaga ginsengisoli</name>
    <dbReference type="NCBI Taxonomy" id="363837"/>
    <lineage>
        <taxon>Bacteria</taxon>
        <taxon>Pseudomonadati</taxon>
        <taxon>Bacteroidota</taxon>
        <taxon>Chitinophagia</taxon>
        <taxon>Chitinophagales</taxon>
        <taxon>Chitinophagaceae</taxon>
        <taxon>Chitinophaga</taxon>
    </lineage>
</organism>
<reference evidence="1 2" key="1">
    <citation type="submission" date="2018-03" db="EMBL/GenBank/DDBJ databases">
        <title>Genomic Encyclopedia of Archaeal and Bacterial Type Strains, Phase II (KMG-II): from individual species to whole genera.</title>
        <authorList>
            <person name="Goeker M."/>
        </authorList>
    </citation>
    <scope>NUCLEOTIDE SEQUENCE [LARGE SCALE GENOMIC DNA]</scope>
    <source>
        <strain evidence="1 2">DSM 18107</strain>
    </source>
</reference>
<dbReference type="EMBL" id="PYGK01000003">
    <property type="protein sequence ID" value="PSL33277.1"/>
    <property type="molecule type" value="Genomic_DNA"/>
</dbReference>
<dbReference type="Proteomes" id="UP000240978">
    <property type="component" value="Unassembled WGS sequence"/>
</dbReference>
<dbReference type="AlphaFoldDB" id="A0A2P8GH52"/>
<accession>A0A2P8GH52</accession>
<comment type="caution">
    <text evidence="1">The sequence shown here is derived from an EMBL/GenBank/DDBJ whole genome shotgun (WGS) entry which is preliminary data.</text>
</comment>
<name>A0A2P8GH52_9BACT</name>
<sequence>MFIPTQRKKKSPSKCLMISRRFPRRRRKGEAFTSMIKHDIRIMALSIKSDLKHLEDEYAKMVNAVEFSIYEKLIGIAFKARALEQFILDSKIPSDEMVAITDKSSLRISKVCINALREVVSFAWELPMNYTEAVANIVADENHVHWSKISKYMPIDKPRNLLDDLYYKLSSAPMYFREEVCQSCGWSLNTFFGRKANRIRLRKRRVLDQPFTEAEAEKIISIFKEVIIPALLNTCETWEQSLKMQRKDIVLK</sequence>
<keyword evidence="2" id="KW-1185">Reference proteome</keyword>
<protein>
    <submittedName>
        <fullName evidence="1">Uncharacterized protein</fullName>
    </submittedName>
</protein>
<gene>
    <name evidence="1" type="ORF">CLV42_103260</name>
</gene>
<proteinExistence type="predicted"/>
<evidence type="ECO:0000313" key="2">
    <source>
        <dbReference type="Proteomes" id="UP000240978"/>
    </source>
</evidence>
<evidence type="ECO:0000313" key="1">
    <source>
        <dbReference type="EMBL" id="PSL33277.1"/>
    </source>
</evidence>